<keyword evidence="1" id="KW-0175">Coiled coil</keyword>
<proteinExistence type="predicted"/>
<evidence type="ECO:0000256" key="2">
    <source>
        <dbReference type="SAM" id="MobiDB-lite"/>
    </source>
</evidence>
<reference evidence="4" key="1">
    <citation type="submission" date="2012-04" db="EMBL/GenBank/DDBJ databases">
        <authorList>
            <person name="Borisov I.G."/>
            <person name="Ivanikova N.V."/>
            <person name="Pinevich A.V."/>
        </authorList>
    </citation>
    <scope>NUCLEOTIDE SEQUENCE</scope>
    <source>
        <strain evidence="4">CALU 1027</strain>
    </source>
</reference>
<organism evidence="4 5">
    <name type="scientific">Prochlorothrix hollandica PCC 9006 = CALU 1027</name>
    <dbReference type="NCBI Taxonomy" id="317619"/>
    <lineage>
        <taxon>Bacteria</taxon>
        <taxon>Bacillati</taxon>
        <taxon>Cyanobacteriota</taxon>
        <taxon>Cyanophyceae</taxon>
        <taxon>Prochlorotrichales</taxon>
        <taxon>Prochlorotrichaceae</taxon>
        <taxon>Prochlorothrix</taxon>
    </lineage>
</organism>
<dbReference type="AlphaFoldDB" id="A0A0M2PXV0"/>
<gene>
    <name evidence="4" type="ORF">PROH_00760</name>
</gene>
<evidence type="ECO:0000313" key="4">
    <source>
        <dbReference type="EMBL" id="KKJ01000.1"/>
    </source>
</evidence>
<evidence type="ECO:0000256" key="1">
    <source>
        <dbReference type="SAM" id="Coils"/>
    </source>
</evidence>
<dbReference type="EMBL" id="AJTX02000002">
    <property type="protein sequence ID" value="KKJ01000.1"/>
    <property type="molecule type" value="Genomic_DNA"/>
</dbReference>
<feature type="transmembrane region" description="Helical" evidence="3">
    <location>
        <begin position="53"/>
        <end position="71"/>
    </location>
</feature>
<protein>
    <submittedName>
        <fullName evidence="4">Uncharacterized protein</fullName>
    </submittedName>
</protein>
<feature type="coiled-coil region" evidence="1">
    <location>
        <begin position="74"/>
        <end position="101"/>
    </location>
</feature>
<accession>A0A0M2PXV0</accession>
<sequence>MYATRPDSIDPPLQSTPRPRSGSRHPSPKTLAQREARRRAQLNAQLTEVCVKLSLNTLLALAFISALWHLVPYHHQQRLMLQEAQKTLTESEERVADLQLSFSQLFDPKQTNAAMQSQSYRVDPSQRQVIWLEPKH</sequence>
<keyword evidence="3" id="KW-1133">Transmembrane helix</keyword>
<dbReference type="RefSeq" id="WP_026099702.1">
    <property type="nucleotide sequence ID" value="NZ_KB235941.1"/>
</dbReference>
<keyword evidence="3" id="KW-0472">Membrane</keyword>
<dbReference type="STRING" id="317619.GCA_000332315_03310"/>
<evidence type="ECO:0000256" key="3">
    <source>
        <dbReference type="SAM" id="Phobius"/>
    </source>
</evidence>
<name>A0A0M2PXV0_PROHO</name>
<keyword evidence="5" id="KW-1185">Reference proteome</keyword>
<feature type="region of interest" description="Disordered" evidence="2">
    <location>
        <begin position="1"/>
        <end position="37"/>
    </location>
</feature>
<comment type="caution">
    <text evidence="4">The sequence shown here is derived from an EMBL/GenBank/DDBJ whole genome shotgun (WGS) entry which is preliminary data.</text>
</comment>
<dbReference type="OrthoDB" id="425201at2"/>
<dbReference type="Proteomes" id="UP000034681">
    <property type="component" value="Unassembled WGS sequence"/>
</dbReference>
<evidence type="ECO:0000313" key="5">
    <source>
        <dbReference type="Proteomes" id="UP000034681"/>
    </source>
</evidence>
<keyword evidence="3" id="KW-0812">Transmembrane</keyword>